<accession>A0A9W9YV68</accession>
<dbReference type="SUPFAM" id="SSF50985">
    <property type="entry name" value="RCC1/BLIP-II"/>
    <property type="match status" value="1"/>
</dbReference>
<dbReference type="InterPro" id="IPR051210">
    <property type="entry name" value="Ub_ligase/GEF_domain"/>
</dbReference>
<reference evidence="3" key="1">
    <citation type="submission" date="2023-01" db="EMBL/GenBank/DDBJ databases">
        <title>Genome assembly of the deep-sea coral Lophelia pertusa.</title>
        <authorList>
            <person name="Herrera S."/>
            <person name="Cordes E."/>
        </authorList>
    </citation>
    <scope>NUCLEOTIDE SEQUENCE</scope>
    <source>
        <strain evidence="3">USNM1676648</strain>
        <tissue evidence="3">Polyp</tissue>
    </source>
</reference>
<dbReference type="AlphaFoldDB" id="A0A9W9YV68"/>
<dbReference type="PANTHER" id="PTHR22870:SF466">
    <property type="entry name" value="ANKYRIN REPEAT-CONTAINING PROTEIN"/>
    <property type="match status" value="1"/>
</dbReference>
<feature type="repeat" description="RCC1" evidence="2">
    <location>
        <begin position="46"/>
        <end position="95"/>
    </location>
</feature>
<protein>
    <submittedName>
        <fullName evidence="3">Williams-Beuren syndrome chromosome region 16 protein</fullName>
    </submittedName>
</protein>
<comment type="caution">
    <text evidence="3">The sequence shown here is derived from an EMBL/GenBank/DDBJ whole genome shotgun (WGS) entry which is preliminary data.</text>
</comment>
<dbReference type="PANTHER" id="PTHR22870">
    <property type="entry name" value="REGULATOR OF CHROMOSOME CONDENSATION"/>
    <property type="match status" value="1"/>
</dbReference>
<dbReference type="InterPro" id="IPR000408">
    <property type="entry name" value="Reg_chr_condens"/>
</dbReference>
<dbReference type="EMBL" id="MU826874">
    <property type="protein sequence ID" value="KAJ7370036.1"/>
    <property type="molecule type" value="Genomic_DNA"/>
</dbReference>
<organism evidence="3 4">
    <name type="scientific">Desmophyllum pertusum</name>
    <dbReference type="NCBI Taxonomy" id="174260"/>
    <lineage>
        <taxon>Eukaryota</taxon>
        <taxon>Metazoa</taxon>
        <taxon>Cnidaria</taxon>
        <taxon>Anthozoa</taxon>
        <taxon>Hexacorallia</taxon>
        <taxon>Scleractinia</taxon>
        <taxon>Caryophylliina</taxon>
        <taxon>Caryophylliidae</taxon>
        <taxon>Desmophyllum</taxon>
    </lineage>
</organism>
<keyword evidence="4" id="KW-1185">Reference proteome</keyword>
<keyword evidence="1" id="KW-0677">Repeat</keyword>
<proteinExistence type="predicted"/>
<gene>
    <name evidence="3" type="primary">WBSCR16_1</name>
    <name evidence="3" type="ORF">OS493_034475</name>
</gene>
<evidence type="ECO:0000313" key="3">
    <source>
        <dbReference type="EMBL" id="KAJ7370036.1"/>
    </source>
</evidence>
<name>A0A9W9YV68_9CNID</name>
<evidence type="ECO:0000313" key="4">
    <source>
        <dbReference type="Proteomes" id="UP001163046"/>
    </source>
</evidence>
<dbReference type="Proteomes" id="UP001163046">
    <property type="component" value="Unassembled WGS sequence"/>
</dbReference>
<dbReference type="Gene3D" id="2.130.10.30">
    <property type="entry name" value="Regulator of chromosome condensation 1/beta-lactamase-inhibitor protein II"/>
    <property type="match status" value="1"/>
</dbReference>
<dbReference type="InterPro" id="IPR009091">
    <property type="entry name" value="RCC1/BLIP-II"/>
</dbReference>
<evidence type="ECO:0000256" key="2">
    <source>
        <dbReference type="PROSITE-ProRule" id="PRU00235"/>
    </source>
</evidence>
<evidence type="ECO:0000256" key="1">
    <source>
        <dbReference type="ARBA" id="ARBA00022737"/>
    </source>
</evidence>
<dbReference type="OrthoDB" id="70707at2759"/>
<sequence length="96" mass="10470">MVFLGMVQKFPFSKSPRKIEEFSCIDETAARVFCGTDSTAVITDSGTLYTWGRGSFGRLGLGSNQDQWIPKKVELPGDVIYVSCGVDHMAAVVKCS</sequence>
<dbReference type="PROSITE" id="PS50012">
    <property type="entry name" value="RCC1_3"/>
    <property type="match status" value="1"/>
</dbReference>
<dbReference type="Pfam" id="PF00415">
    <property type="entry name" value="RCC1"/>
    <property type="match status" value="1"/>
</dbReference>